<keyword evidence="2" id="KW-1185">Reference proteome</keyword>
<sequence>MTLDVMSDLSRSILVLGATGLLKMQEAGMAEDSSSSGDNLRAIWTPPMDHYFIEILLDQVRRGNKTGMIQMF</sequence>
<reference evidence="1 2" key="1">
    <citation type="submission" date="2019-09" db="EMBL/GenBank/DDBJ databases">
        <title>A chromosome-level genome assembly of the Chinese tupelo Nyssa sinensis.</title>
        <authorList>
            <person name="Yang X."/>
            <person name="Kang M."/>
            <person name="Yang Y."/>
            <person name="Xiong H."/>
            <person name="Wang M."/>
            <person name="Zhang Z."/>
            <person name="Wang Z."/>
            <person name="Wu H."/>
            <person name="Ma T."/>
            <person name="Liu J."/>
            <person name="Xi Z."/>
        </authorList>
    </citation>
    <scope>NUCLEOTIDE SEQUENCE [LARGE SCALE GENOMIC DNA]</scope>
    <source>
        <strain evidence="1">J267</strain>
        <tissue evidence="1">Leaf</tissue>
    </source>
</reference>
<evidence type="ECO:0000313" key="1">
    <source>
        <dbReference type="EMBL" id="KAA8516828.1"/>
    </source>
</evidence>
<protein>
    <submittedName>
        <fullName evidence="1">Uncharacterized protein</fullName>
    </submittedName>
</protein>
<dbReference type="Proteomes" id="UP000325577">
    <property type="component" value="Linkage Group LG8"/>
</dbReference>
<dbReference type="AlphaFoldDB" id="A0A5J4ZH46"/>
<organism evidence="1 2">
    <name type="scientific">Nyssa sinensis</name>
    <dbReference type="NCBI Taxonomy" id="561372"/>
    <lineage>
        <taxon>Eukaryota</taxon>
        <taxon>Viridiplantae</taxon>
        <taxon>Streptophyta</taxon>
        <taxon>Embryophyta</taxon>
        <taxon>Tracheophyta</taxon>
        <taxon>Spermatophyta</taxon>
        <taxon>Magnoliopsida</taxon>
        <taxon>eudicotyledons</taxon>
        <taxon>Gunneridae</taxon>
        <taxon>Pentapetalae</taxon>
        <taxon>asterids</taxon>
        <taxon>Cornales</taxon>
        <taxon>Nyssaceae</taxon>
        <taxon>Nyssa</taxon>
    </lineage>
</organism>
<proteinExistence type="predicted"/>
<dbReference type="OrthoDB" id="1354800at2759"/>
<evidence type="ECO:0000313" key="2">
    <source>
        <dbReference type="Proteomes" id="UP000325577"/>
    </source>
</evidence>
<name>A0A5J4ZH46_9ASTE</name>
<dbReference type="EMBL" id="CM018051">
    <property type="protein sequence ID" value="KAA8516828.1"/>
    <property type="molecule type" value="Genomic_DNA"/>
</dbReference>
<gene>
    <name evidence="1" type="ORF">F0562_017354</name>
</gene>
<accession>A0A5J4ZH46</accession>